<comment type="similarity">
    <text evidence="1">Belongs to the Cu-Zn superoxide dismutase family.</text>
</comment>
<gene>
    <name evidence="3" type="ORF">Chro_4870</name>
</gene>
<evidence type="ECO:0000313" key="4">
    <source>
        <dbReference type="Proteomes" id="UP000010384"/>
    </source>
</evidence>
<dbReference type="GO" id="GO:0005507">
    <property type="term" value="F:copper ion binding"/>
    <property type="evidence" value="ECO:0007669"/>
    <property type="project" value="InterPro"/>
</dbReference>
<evidence type="ECO:0000313" key="3">
    <source>
        <dbReference type="EMBL" id="AFY90249.1"/>
    </source>
</evidence>
<dbReference type="Proteomes" id="UP000010384">
    <property type="component" value="Chromosome"/>
</dbReference>
<dbReference type="SUPFAM" id="SSF49329">
    <property type="entry name" value="Cu,Zn superoxide dismutase-like"/>
    <property type="match status" value="1"/>
</dbReference>
<protein>
    <submittedName>
        <fullName evidence="3">Superoxide dismutase copper/zinc binding protein</fullName>
    </submittedName>
</protein>
<evidence type="ECO:0000256" key="1">
    <source>
        <dbReference type="ARBA" id="ARBA00010457"/>
    </source>
</evidence>
<accession>K9U7N7</accession>
<name>K9U7N7_CHRTP</name>
<dbReference type="InParanoid" id="K9U7N7"/>
<feature type="domain" description="Superoxide dismutase copper/zinc binding" evidence="2">
    <location>
        <begin position="35"/>
        <end position="178"/>
    </location>
</feature>
<dbReference type="STRING" id="251229.Chro_4870"/>
<dbReference type="PANTHER" id="PTHR10003">
    <property type="entry name" value="SUPEROXIDE DISMUTASE CU-ZN -RELATED"/>
    <property type="match status" value="1"/>
</dbReference>
<dbReference type="GO" id="GO:0006801">
    <property type="term" value="P:superoxide metabolic process"/>
    <property type="evidence" value="ECO:0007669"/>
    <property type="project" value="InterPro"/>
</dbReference>
<dbReference type="InterPro" id="IPR001424">
    <property type="entry name" value="SOD_Cu_Zn_dom"/>
</dbReference>
<sequence length="181" mass="18961">MAVSMFVLAIASKGSFAQDSRPITAKATIFGPDIAGELKLRQISNGVTLVDLSLKGDPSVLTPGLHGIHFHEKAICDEGAEPRFSTAGGHFDPGPFGSSLPVQENHPYHLGDLPNIDINQKGEGRLITATSRITLYESPVSLFDEDSSAIIVHQLPDLMISGGTAAQSGGGRLACGAIEQS</sequence>
<dbReference type="FunCoup" id="K9U7N7">
    <property type="interactions" value="157"/>
</dbReference>
<dbReference type="PATRIC" id="fig|251229.3.peg.5697"/>
<dbReference type="OrthoDB" id="9792957at2"/>
<dbReference type="HOGENOM" id="CLU_056632_8_0_3"/>
<dbReference type="RefSeq" id="WP_015156789.1">
    <property type="nucleotide sequence ID" value="NC_019695.1"/>
</dbReference>
<dbReference type="AlphaFoldDB" id="K9U7N7"/>
<dbReference type="eggNOG" id="COG2032">
    <property type="taxonomic scope" value="Bacteria"/>
</dbReference>
<evidence type="ECO:0000259" key="2">
    <source>
        <dbReference type="Pfam" id="PF00080"/>
    </source>
</evidence>
<reference evidence="3 4" key="1">
    <citation type="submission" date="2012-06" db="EMBL/GenBank/DDBJ databases">
        <title>Finished chromosome of genome of Chroococcidiopsis thermalis PCC 7203.</title>
        <authorList>
            <consortium name="US DOE Joint Genome Institute"/>
            <person name="Gugger M."/>
            <person name="Coursin T."/>
            <person name="Rippka R."/>
            <person name="Tandeau De Marsac N."/>
            <person name="Huntemann M."/>
            <person name="Wei C.-L."/>
            <person name="Han J."/>
            <person name="Detter J.C."/>
            <person name="Han C."/>
            <person name="Tapia R."/>
            <person name="Davenport K."/>
            <person name="Daligault H."/>
            <person name="Erkkila T."/>
            <person name="Gu W."/>
            <person name="Munk A.C.C."/>
            <person name="Teshima H."/>
            <person name="Xu Y."/>
            <person name="Chain P."/>
            <person name="Chen A."/>
            <person name="Krypides N."/>
            <person name="Mavromatis K."/>
            <person name="Markowitz V."/>
            <person name="Szeto E."/>
            <person name="Ivanova N."/>
            <person name="Mikhailova N."/>
            <person name="Ovchinnikova G."/>
            <person name="Pagani I."/>
            <person name="Pati A."/>
            <person name="Goodwin L."/>
            <person name="Peters L."/>
            <person name="Pitluck S."/>
            <person name="Woyke T."/>
            <person name="Kerfeld C."/>
        </authorList>
    </citation>
    <scope>NUCLEOTIDE SEQUENCE [LARGE SCALE GENOMIC DNA]</scope>
    <source>
        <strain evidence="3 4">PCC 7203</strain>
    </source>
</reference>
<dbReference type="InterPro" id="IPR024134">
    <property type="entry name" value="SOD_Cu/Zn_/chaperone"/>
</dbReference>
<dbReference type="Pfam" id="PF00080">
    <property type="entry name" value="Sod_Cu"/>
    <property type="match status" value="1"/>
</dbReference>
<dbReference type="Gene3D" id="2.60.40.200">
    <property type="entry name" value="Superoxide dismutase, copper/zinc binding domain"/>
    <property type="match status" value="1"/>
</dbReference>
<dbReference type="KEGG" id="cthe:Chro_4870"/>
<dbReference type="EMBL" id="CP003597">
    <property type="protein sequence ID" value="AFY90249.1"/>
    <property type="molecule type" value="Genomic_DNA"/>
</dbReference>
<dbReference type="InterPro" id="IPR036423">
    <property type="entry name" value="SOD-like_Cu/Zn_dom_sf"/>
</dbReference>
<proteinExistence type="inferred from homology"/>
<keyword evidence="4" id="KW-1185">Reference proteome</keyword>
<organism evidence="3 4">
    <name type="scientific">Chroococcidiopsis thermalis (strain PCC 7203)</name>
    <dbReference type="NCBI Taxonomy" id="251229"/>
    <lineage>
        <taxon>Bacteria</taxon>
        <taxon>Bacillati</taxon>
        <taxon>Cyanobacteriota</taxon>
        <taxon>Cyanophyceae</taxon>
        <taxon>Chroococcidiopsidales</taxon>
        <taxon>Chroococcidiopsidaceae</taxon>
        <taxon>Chroococcidiopsis</taxon>
    </lineage>
</organism>